<dbReference type="PROSITE" id="PS50001">
    <property type="entry name" value="SH2"/>
    <property type="match status" value="1"/>
</dbReference>
<dbReference type="SUPFAM" id="SSF55550">
    <property type="entry name" value="SH2 domain"/>
    <property type="match status" value="1"/>
</dbReference>
<dbReference type="InterPro" id="IPR051484">
    <property type="entry name" value="Tensin_PTEN_phosphatase"/>
</dbReference>
<keyword evidence="1 2" id="KW-0727">SH2 domain</keyword>
<feature type="region of interest" description="Disordered" evidence="3">
    <location>
        <begin position="457"/>
        <end position="491"/>
    </location>
</feature>
<dbReference type="Pfam" id="PF08416">
    <property type="entry name" value="PTB"/>
    <property type="match status" value="1"/>
</dbReference>
<evidence type="ECO:0000313" key="5">
    <source>
        <dbReference type="WBParaSite" id="MCU_006000-RC"/>
    </source>
</evidence>
<dbReference type="InterPro" id="IPR000980">
    <property type="entry name" value="SH2"/>
</dbReference>
<dbReference type="GO" id="GO:0005925">
    <property type="term" value="C:focal adhesion"/>
    <property type="evidence" value="ECO:0007669"/>
    <property type="project" value="TreeGrafter"/>
</dbReference>
<dbReference type="SMART" id="SM00252">
    <property type="entry name" value="SH2"/>
    <property type="match status" value="1"/>
</dbReference>
<dbReference type="InterPro" id="IPR036860">
    <property type="entry name" value="SH2_dom_sf"/>
</dbReference>
<protein>
    <submittedName>
        <fullName evidence="5">SH2 domain-containing protein</fullName>
    </submittedName>
</protein>
<reference evidence="5" key="1">
    <citation type="submission" date="2019-11" db="UniProtKB">
        <authorList>
            <consortium name="WormBaseParasite"/>
        </authorList>
    </citation>
    <scope>IDENTIFICATION</scope>
</reference>
<proteinExistence type="predicted"/>
<dbReference type="InterPro" id="IPR013625">
    <property type="entry name" value="PTB"/>
</dbReference>
<evidence type="ECO:0000259" key="4">
    <source>
        <dbReference type="PROSITE" id="PS50001"/>
    </source>
</evidence>
<dbReference type="AlphaFoldDB" id="A0A5K3F7A0"/>
<feature type="domain" description="SH2" evidence="4">
    <location>
        <begin position="702"/>
        <end position="802"/>
    </location>
</feature>
<organism evidence="5">
    <name type="scientific">Mesocestoides corti</name>
    <name type="common">Flatworm</name>
    <dbReference type="NCBI Taxonomy" id="53468"/>
    <lineage>
        <taxon>Eukaryota</taxon>
        <taxon>Metazoa</taxon>
        <taxon>Spiralia</taxon>
        <taxon>Lophotrochozoa</taxon>
        <taxon>Platyhelminthes</taxon>
        <taxon>Cestoda</taxon>
        <taxon>Eucestoda</taxon>
        <taxon>Cyclophyllidea</taxon>
        <taxon>Mesocestoididae</taxon>
        <taxon>Mesocestoides</taxon>
    </lineage>
</organism>
<evidence type="ECO:0000256" key="1">
    <source>
        <dbReference type="ARBA" id="ARBA00022999"/>
    </source>
</evidence>
<evidence type="ECO:0000256" key="2">
    <source>
        <dbReference type="PROSITE-ProRule" id="PRU00191"/>
    </source>
</evidence>
<feature type="region of interest" description="Disordered" evidence="3">
    <location>
        <begin position="299"/>
        <end position="323"/>
    </location>
</feature>
<dbReference type="WBParaSite" id="MCU_006000-RC">
    <property type="protein sequence ID" value="MCU_006000-RC"/>
    <property type="gene ID" value="MCU_006000"/>
</dbReference>
<dbReference type="InterPro" id="IPR011993">
    <property type="entry name" value="PH-like_dom_sf"/>
</dbReference>
<dbReference type="PANTHER" id="PTHR45734">
    <property type="entry name" value="TENSIN"/>
    <property type="match status" value="1"/>
</dbReference>
<evidence type="ECO:0000256" key="3">
    <source>
        <dbReference type="SAM" id="MobiDB-lite"/>
    </source>
</evidence>
<dbReference type="Pfam" id="PF00017">
    <property type="entry name" value="SH2"/>
    <property type="match status" value="1"/>
</dbReference>
<name>A0A5K3F7A0_MESCO</name>
<accession>A0A5K3F7A0</accession>
<feature type="region of interest" description="Disordered" evidence="3">
    <location>
        <begin position="596"/>
        <end position="638"/>
    </location>
</feature>
<dbReference type="Gene3D" id="3.30.505.10">
    <property type="entry name" value="SH2 domain"/>
    <property type="match status" value="1"/>
</dbReference>
<dbReference type="Gene3D" id="2.30.29.30">
    <property type="entry name" value="Pleckstrin-homology domain (PH domain)/Phosphotyrosine-binding domain (PTB)"/>
    <property type="match status" value="1"/>
</dbReference>
<dbReference type="SUPFAM" id="SSF50729">
    <property type="entry name" value="PH domain-like"/>
    <property type="match status" value="1"/>
</dbReference>
<dbReference type="PANTHER" id="PTHR45734:SF10">
    <property type="entry name" value="BLISTERY, ISOFORM A"/>
    <property type="match status" value="1"/>
</dbReference>
<sequence length="977" mass="108221">MKATETDLGTNDPDNVLLYPAPNYMQSAPTVREHVGEVRSPTARSCRAEEVVIPINRQTSSATSGYVSKQGTAFSRGFGPEHQPSTENYTPSVCRATSPKSFSLSNGAGESCFSSTAFNRISSPNSSTFCANETNTTHLLPVQSPFYRDSQVAPPPVLTRETSRRFDTGTDDISRTEWSRREESVRETGSIRRFPVRPTATSPNNTTPLLNGHLQHLPPLSPPTTKTNSNSVRIIRSPTRVQKTGGDIITTEEVLKEDDNTETIIRRRTIRRKRIPQSPLAIREDTVSEDVRRTASTVLGRNQSRNEGSMLWSPGPPKPAYPTSTTINLSDYMNTHRSGFNGNAQVTHFQHSTRSHWSKREDDAPRKLAIPAHTSRLYSVVNDTARPFARNSALSRSLMGPPPRTFSQTNIQHHSNTLRNHWSSENNLRTGSYLKQPPIYGTYSAHQENLRRRNELNQQAEAKHPASPPRPTSLLARQSTHLRSSRRMSETGYGEIYQETVSLQPIGRGIQDLEAGSNPATLPRVGSHTAVDADRMSTVSKYSIGSNVFSPPAVTVAVASPVTDHPTARTHSFLHQQQNTTPRQPLRSALASVTRYQPAAPQGREKFTRSFSAGGDNRGQYYSGTQSPVPPRQPGGRMVSEHRSRMVHNESHWCNVNGLGSSLGSLHGGSLTAGPAQTNHLAVDTIDSRHTLSHTNELSHQWFRPHTTRDEAHQMLINKEPGRFIIRQSKSQPNSYALVVRVPVSLDDAEPVRTFLLNRVKGGDAVHLQGFELEPIFPSLSAFVHDHTIHQGALPVLLKLPMRGALSSSYLAGHSPSPARRDGTLVPDFVCDVLYLGSVDVFPLQGDSAVRRAVEQILSQANNPHKGLKKKCEATVHCASDKGLTIFDKNSARFTKKTIPANKILYCAYDPDERVFNGVELKNHGVADSQIFAIVVKKTRFTMTEHAVYVMCQLEPNQPSSSLINYINQNYTTTYRR</sequence>